<evidence type="ECO:0000313" key="3">
    <source>
        <dbReference type="EMBL" id="QBK03894.1"/>
    </source>
</evidence>
<keyword evidence="1" id="KW-0812">Transmembrane</keyword>
<protein>
    <submittedName>
        <fullName evidence="3">LytTR family transcriptional regulator</fullName>
    </submittedName>
</protein>
<feature type="domain" description="HTH LytTR-type" evidence="2">
    <location>
        <begin position="196"/>
        <end position="297"/>
    </location>
</feature>
<reference evidence="3 4" key="1">
    <citation type="submission" date="2018-07" db="EMBL/GenBank/DDBJ databases">
        <title>Exploring interactions and the metabolic potential of the ultra-small soil bacteria Hylemonella gracilis.</title>
        <authorList>
            <person name="Tyc O."/>
            <person name="Kulkarni P."/>
            <person name="Gawehns F."/>
            <person name="Hundscheid M."/>
            <person name="Zweers H."/>
            <person name="Garbeva P."/>
        </authorList>
    </citation>
    <scope>NUCLEOTIDE SEQUENCE [LARGE SCALE GENOMIC DNA]</scope>
    <source>
        <strain evidence="3 4">NS1</strain>
    </source>
</reference>
<evidence type="ECO:0000313" key="4">
    <source>
        <dbReference type="Proteomes" id="UP000292939"/>
    </source>
</evidence>
<proteinExistence type="predicted"/>
<dbReference type="GO" id="GO:0000156">
    <property type="term" value="F:phosphorelay response regulator activity"/>
    <property type="evidence" value="ECO:0007669"/>
    <property type="project" value="InterPro"/>
</dbReference>
<dbReference type="GO" id="GO:0003677">
    <property type="term" value="F:DNA binding"/>
    <property type="evidence" value="ECO:0007669"/>
    <property type="project" value="InterPro"/>
</dbReference>
<accession>A0A4P6UHU4</accession>
<feature type="transmembrane region" description="Helical" evidence="1">
    <location>
        <begin position="87"/>
        <end position="108"/>
    </location>
</feature>
<name>A0A4P6UHU4_9BURK</name>
<dbReference type="SMART" id="SM00850">
    <property type="entry name" value="LytTR"/>
    <property type="match status" value="1"/>
</dbReference>
<dbReference type="AlphaFoldDB" id="A0A4P6UHU4"/>
<organism evidence="3 4">
    <name type="scientific">Hylemonella gracilis</name>
    <dbReference type="NCBI Taxonomy" id="80880"/>
    <lineage>
        <taxon>Bacteria</taxon>
        <taxon>Pseudomonadati</taxon>
        <taxon>Pseudomonadota</taxon>
        <taxon>Betaproteobacteria</taxon>
        <taxon>Burkholderiales</taxon>
        <taxon>Comamonadaceae</taxon>
        <taxon>Hylemonella</taxon>
    </lineage>
</organism>
<feature type="transmembrane region" description="Helical" evidence="1">
    <location>
        <begin position="53"/>
        <end position="72"/>
    </location>
</feature>
<dbReference type="InterPro" id="IPR012379">
    <property type="entry name" value="LytTR_MHYE"/>
</dbReference>
<evidence type="ECO:0000256" key="1">
    <source>
        <dbReference type="SAM" id="Phobius"/>
    </source>
</evidence>
<evidence type="ECO:0000259" key="2">
    <source>
        <dbReference type="PROSITE" id="PS50930"/>
    </source>
</evidence>
<keyword evidence="1" id="KW-1133">Transmembrane helix</keyword>
<sequence length="297" mass="34342">MSDTTTHWLARYQPWRRTVEPGFWVLVLILQLLFNSVTTWIDLRTTPYWEPLLWEATSNLMVGLLIPVLIAFERRFPLRWDTLRGNLPWHLLGTVVFCALHLVGMMILRDWVYVALEQPYDRGPWLTVFSYEYLKDVRSYVLILAAVLSYRLLLLRLQGEARVLDAPDPPTGVPLDPSFTRGASVAPERSTRPERFLVRKLRKEFLIQATDIESLQAQGNYVGLRVNGHDYLLRSTLNDFLERLDPAKFARVHRSHAVNLDRIAEIEPTDGGDARLKMKDGSTVPCSRRYRDVLRAG</sequence>
<gene>
    <name evidence="3" type="ORF">DW355_03085</name>
</gene>
<dbReference type="OrthoDB" id="9781059at2"/>
<feature type="transmembrane region" description="Helical" evidence="1">
    <location>
        <begin position="137"/>
        <end position="154"/>
    </location>
</feature>
<dbReference type="Proteomes" id="UP000292939">
    <property type="component" value="Chromosome"/>
</dbReference>
<dbReference type="InterPro" id="IPR007492">
    <property type="entry name" value="LytTR_DNA-bd_dom"/>
</dbReference>
<dbReference type="Pfam" id="PF04397">
    <property type="entry name" value="LytTR"/>
    <property type="match status" value="1"/>
</dbReference>
<dbReference type="KEGG" id="hgr:DW355_03085"/>
<dbReference type="Gene3D" id="2.40.50.1020">
    <property type="entry name" value="LytTr DNA-binding domain"/>
    <property type="match status" value="1"/>
</dbReference>
<dbReference type="PROSITE" id="PS50930">
    <property type="entry name" value="HTH_LYTTR"/>
    <property type="match status" value="1"/>
</dbReference>
<dbReference type="PIRSF" id="PIRSF031767">
    <property type="entry name" value="MHYE_LytTR"/>
    <property type="match status" value="1"/>
</dbReference>
<dbReference type="RefSeq" id="WP_131277901.1">
    <property type="nucleotide sequence ID" value="NZ_CP031395.1"/>
</dbReference>
<feature type="transmembrane region" description="Helical" evidence="1">
    <location>
        <begin position="21"/>
        <end position="41"/>
    </location>
</feature>
<keyword evidence="1" id="KW-0472">Membrane</keyword>
<dbReference type="PANTHER" id="PTHR37299:SF1">
    <property type="entry name" value="STAGE 0 SPORULATION PROTEIN A HOMOLOG"/>
    <property type="match status" value="1"/>
</dbReference>
<dbReference type="PANTHER" id="PTHR37299">
    <property type="entry name" value="TRANSCRIPTIONAL REGULATOR-RELATED"/>
    <property type="match status" value="1"/>
</dbReference>
<dbReference type="InterPro" id="IPR046947">
    <property type="entry name" value="LytR-like"/>
</dbReference>
<dbReference type="EMBL" id="CP031395">
    <property type="protein sequence ID" value="QBK03894.1"/>
    <property type="molecule type" value="Genomic_DNA"/>
</dbReference>